<dbReference type="SUPFAM" id="SSF50129">
    <property type="entry name" value="GroES-like"/>
    <property type="match status" value="1"/>
</dbReference>
<accession>A0A382R6Z3</accession>
<feature type="domain" description="Alcohol dehydrogenase-like N-terminal" evidence="5">
    <location>
        <begin position="25"/>
        <end position="134"/>
    </location>
</feature>
<organism evidence="6">
    <name type="scientific">marine metagenome</name>
    <dbReference type="NCBI Taxonomy" id="408172"/>
    <lineage>
        <taxon>unclassified sequences</taxon>
        <taxon>metagenomes</taxon>
        <taxon>ecological metagenomes</taxon>
    </lineage>
</organism>
<proteinExistence type="predicted"/>
<evidence type="ECO:0008006" key="7">
    <source>
        <dbReference type="Google" id="ProtNLM"/>
    </source>
</evidence>
<gene>
    <name evidence="6" type="ORF">METZ01_LOCUS345195</name>
</gene>
<dbReference type="SUPFAM" id="SSF51735">
    <property type="entry name" value="NAD(P)-binding Rossmann-fold domains"/>
    <property type="match status" value="1"/>
</dbReference>
<dbReference type="PANTHER" id="PTHR43401:SF2">
    <property type="entry name" value="L-THREONINE 3-DEHYDROGENASE"/>
    <property type="match status" value="1"/>
</dbReference>
<evidence type="ECO:0000256" key="1">
    <source>
        <dbReference type="ARBA" id="ARBA00022723"/>
    </source>
</evidence>
<keyword evidence="3" id="KW-0560">Oxidoreductase</keyword>
<keyword evidence="2" id="KW-0862">Zinc</keyword>
<dbReference type="InterPro" id="IPR011032">
    <property type="entry name" value="GroES-like_sf"/>
</dbReference>
<dbReference type="GO" id="GO:0016491">
    <property type="term" value="F:oxidoreductase activity"/>
    <property type="evidence" value="ECO:0007669"/>
    <property type="project" value="UniProtKB-KW"/>
</dbReference>
<dbReference type="AlphaFoldDB" id="A0A382R6Z3"/>
<dbReference type="GO" id="GO:0008270">
    <property type="term" value="F:zinc ion binding"/>
    <property type="evidence" value="ECO:0007669"/>
    <property type="project" value="InterPro"/>
</dbReference>
<dbReference type="PROSITE" id="PS00059">
    <property type="entry name" value="ADH_ZINC"/>
    <property type="match status" value="1"/>
</dbReference>
<name>A0A382R6Z3_9ZZZZ</name>
<dbReference type="InterPro" id="IPR036291">
    <property type="entry name" value="NAD(P)-bd_dom_sf"/>
</dbReference>
<dbReference type="PANTHER" id="PTHR43401">
    <property type="entry name" value="L-THREONINE 3-DEHYDROGENASE"/>
    <property type="match status" value="1"/>
</dbReference>
<dbReference type="Gene3D" id="3.40.50.720">
    <property type="entry name" value="NAD(P)-binding Rossmann-like Domain"/>
    <property type="match status" value="1"/>
</dbReference>
<dbReference type="Gene3D" id="3.90.180.10">
    <property type="entry name" value="Medium-chain alcohol dehydrogenases, catalytic domain"/>
    <property type="match status" value="1"/>
</dbReference>
<dbReference type="InterPro" id="IPR002328">
    <property type="entry name" value="ADH_Zn_CS"/>
</dbReference>
<dbReference type="InterPro" id="IPR013149">
    <property type="entry name" value="ADH-like_C"/>
</dbReference>
<dbReference type="InterPro" id="IPR050129">
    <property type="entry name" value="Zn_alcohol_dh"/>
</dbReference>
<feature type="non-terminal residue" evidence="6">
    <location>
        <position position="273"/>
    </location>
</feature>
<evidence type="ECO:0000256" key="2">
    <source>
        <dbReference type="ARBA" id="ARBA00022833"/>
    </source>
</evidence>
<reference evidence="6" key="1">
    <citation type="submission" date="2018-05" db="EMBL/GenBank/DDBJ databases">
        <authorList>
            <person name="Lanie J.A."/>
            <person name="Ng W.-L."/>
            <person name="Kazmierczak K.M."/>
            <person name="Andrzejewski T.M."/>
            <person name="Davidsen T.M."/>
            <person name="Wayne K.J."/>
            <person name="Tettelin H."/>
            <person name="Glass J.I."/>
            <person name="Rusch D."/>
            <person name="Podicherti R."/>
            <person name="Tsui H.-C.T."/>
            <person name="Winkler M.E."/>
        </authorList>
    </citation>
    <scope>NUCLEOTIDE SEQUENCE</scope>
</reference>
<dbReference type="InterPro" id="IPR013154">
    <property type="entry name" value="ADH-like_N"/>
</dbReference>
<dbReference type="Pfam" id="PF08240">
    <property type="entry name" value="ADH_N"/>
    <property type="match status" value="1"/>
</dbReference>
<dbReference type="EMBL" id="UINC01118898">
    <property type="protein sequence ID" value="SVC92341.1"/>
    <property type="molecule type" value="Genomic_DNA"/>
</dbReference>
<evidence type="ECO:0000259" key="4">
    <source>
        <dbReference type="Pfam" id="PF00107"/>
    </source>
</evidence>
<sequence>MKAVIASKPGIISLGNKAYPETIGSTEVRLKVRTAGICGSDMHIYKGTNPFVTYPRIIGHEFAGEIEAVGSNAKGFQIGDHVVVDPVSSCGLCYACRLGRQNVCKTLSVIGIHEDGGMQQYTTVPTSSLHKVPDRISWEVAALVEPFTIAAQATSRGRVTAEDTACIIGAGPIGTAVMMVCKMIGAKVLVIDINPARLDMAKKLGADTVVDPASPREKKVLDHFTKHGGFNIVIDAAGVPEAFEKAIDITSPAGRVVTLGFSPNSSAITQKEI</sequence>
<dbReference type="Pfam" id="PF00107">
    <property type="entry name" value="ADH_zinc_N"/>
    <property type="match status" value="1"/>
</dbReference>
<feature type="domain" description="Alcohol dehydrogenase-like C-terminal" evidence="4">
    <location>
        <begin position="172"/>
        <end position="268"/>
    </location>
</feature>
<keyword evidence="1" id="KW-0479">Metal-binding</keyword>
<protein>
    <recommendedName>
        <fullName evidence="7">Enoyl reductase (ER) domain-containing protein</fullName>
    </recommendedName>
</protein>
<evidence type="ECO:0000256" key="3">
    <source>
        <dbReference type="ARBA" id="ARBA00023002"/>
    </source>
</evidence>
<evidence type="ECO:0000313" key="6">
    <source>
        <dbReference type="EMBL" id="SVC92341.1"/>
    </source>
</evidence>
<evidence type="ECO:0000259" key="5">
    <source>
        <dbReference type="Pfam" id="PF08240"/>
    </source>
</evidence>